<dbReference type="eggNOG" id="ENOG50336XZ">
    <property type="taxonomic scope" value="Bacteria"/>
</dbReference>
<dbReference type="KEGG" id="ava:Ava_2019"/>
<reference evidence="2" key="1">
    <citation type="journal article" date="2014" name="Stand. Genomic Sci.">
        <title>Complete genome sequence of Anabaena variabilis ATCC 29413.</title>
        <authorList>
            <person name="Thiel T."/>
            <person name="Pratte B.S."/>
            <person name="Zhong J."/>
            <person name="Goodwin L."/>
            <person name="Copeland A."/>
            <person name="Lucas S."/>
            <person name="Han C."/>
            <person name="Pitluck S."/>
            <person name="Land M.L."/>
            <person name="Kyrpides N.C."/>
            <person name="Woyke T."/>
        </authorList>
    </citation>
    <scope>NUCLEOTIDE SEQUENCE [LARGE SCALE GENOMIC DNA]</scope>
    <source>
        <strain evidence="2">ATCC 29413 / PCC 7937</strain>
    </source>
</reference>
<dbReference type="STRING" id="240292.Ava_2019"/>
<dbReference type="EMBL" id="CP000117">
    <property type="protein sequence ID" value="ABA21641.1"/>
    <property type="molecule type" value="Genomic_DNA"/>
</dbReference>
<evidence type="ECO:0000313" key="1">
    <source>
        <dbReference type="EMBL" id="ABA21641.1"/>
    </source>
</evidence>
<dbReference type="RefSeq" id="WP_011318813.1">
    <property type="nucleotide sequence ID" value="NC_007413.1"/>
</dbReference>
<name>Q3MBJ5_TRIV2</name>
<proteinExistence type="predicted"/>
<dbReference type="HOGENOM" id="CLU_173794_0_0_3"/>
<dbReference type="AlphaFoldDB" id="Q3MBJ5"/>
<organism evidence="1 2">
    <name type="scientific">Trichormus variabilis (strain ATCC 29413 / PCC 7937)</name>
    <name type="common">Anabaena variabilis</name>
    <dbReference type="NCBI Taxonomy" id="240292"/>
    <lineage>
        <taxon>Bacteria</taxon>
        <taxon>Bacillati</taxon>
        <taxon>Cyanobacteriota</taxon>
        <taxon>Cyanophyceae</taxon>
        <taxon>Nostocales</taxon>
        <taxon>Nostocaceae</taxon>
        <taxon>Trichormus</taxon>
    </lineage>
</organism>
<dbReference type="Proteomes" id="UP000002533">
    <property type="component" value="Chromosome"/>
</dbReference>
<accession>Q3MBJ5</accession>
<protein>
    <submittedName>
        <fullName evidence="1">Uncharacterized protein</fullName>
    </submittedName>
</protein>
<evidence type="ECO:0000313" key="2">
    <source>
        <dbReference type="Proteomes" id="UP000002533"/>
    </source>
</evidence>
<sequence>MIMDYQKLDAALTMALNESPEGSLEIFIHTHTHLDAGATAVLKSLGINCVKANQEIFTATVSPDQISQLSAQPWVKFLRQSATLDVMRSPKLSLLSSHHNRFSTKLRRD</sequence>
<gene>
    <name evidence="1" type="ordered locus">Ava_2019</name>
</gene>